<keyword evidence="4" id="KW-1185">Reference proteome</keyword>
<dbReference type="AlphaFoldDB" id="A0A9N9EC81"/>
<dbReference type="Proteomes" id="UP000789375">
    <property type="component" value="Unassembled WGS sequence"/>
</dbReference>
<evidence type="ECO:0000313" key="4">
    <source>
        <dbReference type="Proteomes" id="UP000789375"/>
    </source>
</evidence>
<evidence type="ECO:0000256" key="1">
    <source>
        <dbReference type="SAM" id="Coils"/>
    </source>
</evidence>
<name>A0A9N9EC81_FUNMO</name>
<gene>
    <name evidence="3" type="ORF">FMOSSE_LOCUS12553</name>
</gene>
<evidence type="ECO:0000256" key="2">
    <source>
        <dbReference type="SAM" id="MobiDB-lite"/>
    </source>
</evidence>
<keyword evidence="1" id="KW-0175">Coiled coil</keyword>
<organism evidence="3 4">
    <name type="scientific">Funneliformis mosseae</name>
    <name type="common">Endomycorrhizal fungus</name>
    <name type="synonym">Glomus mosseae</name>
    <dbReference type="NCBI Taxonomy" id="27381"/>
    <lineage>
        <taxon>Eukaryota</taxon>
        <taxon>Fungi</taxon>
        <taxon>Fungi incertae sedis</taxon>
        <taxon>Mucoromycota</taxon>
        <taxon>Glomeromycotina</taxon>
        <taxon>Glomeromycetes</taxon>
        <taxon>Glomerales</taxon>
        <taxon>Glomeraceae</taxon>
        <taxon>Funneliformis</taxon>
    </lineage>
</organism>
<sequence length="301" mass="35054">MHQSKDESTKIDEGKELLKIDEKEELYEKKTTCECKEQIIAKEKIIDSLKARIEELETDSIIKNQDIKKLQQETNDLRESIQEIQSILKANKFLLGTSVKINKNTKVKEFIKPEINLENDKLDFDDYSFRFDSKLEVQKEEYEHDSFNFVNHDNLEDEEDKVSFGDLSQGSETKDLSDIEQKSTCQDSENHNSTIKDIHATIINFNHDDLGVLQFLYTPKDLMEYKNSDEFQTLPINLQEMIGVKNSLEGKSEIEDSNNKTCAAKHIDVKGEIKKLRSINKKIIAEIEYENIKRFTANKYI</sequence>
<dbReference type="EMBL" id="CAJVPP010006102">
    <property type="protein sequence ID" value="CAG8673961.1"/>
    <property type="molecule type" value="Genomic_DNA"/>
</dbReference>
<feature type="coiled-coil region" evidence="1">
    <location>
        <begin position="39"/>
        <end position="87"/>
    </location>
</feature>
<proteinExistence type="predicted"/>
<evidence type="ECO:0000313" key="3">
    <source>
        <dbReference type="EMBL" id="CAG8673961.1"/>
    </source>
</evidence>
<accession>A0A9N9EC81</accession>
<comment type="caution">
    <text evidence="3">The sequence shown here is derived from an EMBL/GenBank/DDBJ whole genome shotgun (WGS) entry which is preliminary data.</text>
</comment>
<reference evidence="3" key="1">
    <citation type="submission" date="2021-06" db="EMBL/GenBank/DDBJ databases">
        <authorList>
            <person name="Kallberg Y."/>
            <person name="Tangrot J."/>
            <person name="Rosling A."/>
        </authorList>
    </citation>
    <scope>NUCLEOTIDE SEQUENCE</scope>
    <source>
        <strain evidence="3">87-6 pot B 2015</strain>
    </source>
</reference>
<feature type="region of interest" description="Disordered" evidence="2">
    <location>
        <begin position="160"/>
        <end position="190"/>
    </location>
</feature>
<feature type="compositionally biased region" description="Basic and acidic residues" evidence="2">
    <location>
        <begin position="172"/>
        <end position="181"/>
    </location>
</feature>
<protein>
    <submittedName>
        <fullName evidence="3">2901_t:CDS:1</fullName>
    </submittedName>
</protein>